<dbReference type="SUPFAM" id="SSF50978">
    <property type="entry name" value="WD40 repeat-like"/>
    <property type="match status" value="1"/>
</dbReference>
<dbReference type="PROSITE" id="PS50294">
    <property type="entry name" value="WD_REPEATS_REGION"/>
    <property type="match status" value="1"/>
</dbReference>
<sequence>MTGSTPHLCNEIGLIDLSGICQRRQVWNAGAARPPENAIAAVEEGFGAEPPAGAEEPPLDHELAEALAALPPSFDVAVKVRSVGDRVVLSAKWNANGSIILLNTRPYAYSQGGSRAGAGERGGDVRSATSSGVDGEAPQPPSRGSISFQELLERPAPDLSTTMELLLLDANSLDIIGLFDGHFAFTTKESPFLIFTDEWANSDFLASGGEDHRVYVWHRRHRRLIRRLCGHTEPVNAVSWNGNGLLASASDDKQIIIWSTGAGSRADCDC</sequence>
<evidence type="ECO:0000256" key="1">
    <source>
        <dbReference type="ARBA" id="ARBA00022574"/>
    </source>
</evidence>
<accession>A0A813IYS7</accession>
<dbReference type="PANTHER" id="PTHR22838:SF0">
    <property type="entry name" value="WD REPEAT-CONTAINING PROTEIN 26"/>
    <property type="match status" value="1"/>
</dbReference>
<dbReference type="Gene3D" id="2.130.10.10">
    <property type="entry name" value="YVTN repeat-like/Quinoprotein amine dehydrogenase"/>
    <property type="match status" value="1"/>
</dbReference>
<evidence type="ECO:0000313" key="6">
    <source>
        <dbReference type="Proteomes" id="UP000626109"/>
    </source>
</evidence>
<keyword evidence="2" id="KW-0677">Repeat</keyword>
<dbReference type="Proteomes" id="UP000626109">
    <property type="component" value="Unassembled WGS sequence"/>
</dbReference>
<dbReference type="PANTHER" id="PTHR22838">
    <property type="entry name" value="WD REPEAT PROTEIN 26-RELATED"/>
    <property type="match status" value="1"/>
</dbReference>
<comment type="caution">
    <text evidence="5">The sequence shown here is derived from an EMBL/GenBank/DDBJ whole genome shotgun (WGS) entry which is preliminary data.</text>
</comment>
<protein>
    <recommendedName>
        <fullName evidence="7">Protein HIRA</fullName>
    </recommendedName>
</protein>
<organism evidence="5 6">
    <name type="scientific">Polarella glacialis</name>
    <name type="common">Dinoflagellate</name>
    <dbReference type="NCBI Taxonomy" id="89957"/>
    <lineage>
        <taxon>Eukaryota</taxon>
        <taxon>Sar</taxon>
        <taxon>Alveolata</taxon>
        <taxon>Dinophyceae</taxon>
        <taxon>Suessiales</taxon>
        <taxon>Suessiaceae</taxon>
        <taxon>Polarella</taxon>
    </lineage>
</organism>
<gene>
    <name evidence="5" type="ORF">PGLA2088_LOCUS14599</name>
</gene>
<evidence type="ECO:0000256" key="2">
    <source>
        <dbReference type="ARBA" id="ARBA00022737"/>
    </source>
</evidence>
<dbReference type="InterPro" id="IPR036322">
    <property type="entry name" value="WD40_repeat_dom_sf"/>
</dbReference>
<feature type="region of interest" description="Disordered" evidence="4">
    <location>
        <begin position="112"/>
        <end position="147"/>
    </location>
</feature>
<keyword evidence="1 3" id="KW-0853">WD repeat</keyword>
<feature type="repeat" description="WD" evidence="3">
    <location>
        <begin position="228"/>
        <end position="259"/>
    </location>
</feature>
<evidence type="ECO:0000256" key="3">
    <source>
        <dbReference type="PROSITE-ProRule" id="PRU00221"/>
    </source>
</evidence>
<reference evidence="5" key="1">
    <citation type="submission" date="2021-02" db="EMBL/GenBank/DDBJ databases">
        <authorList>
            <person name="Dougan E. K."/>
            <person name="Rhodes N."/>
            <person name="Thang M."/>
            <person name="Chan C."/>
        </authorList>
    </citation>
    <scope>NUCLEOTIDE SEQUENCE</scope>
</reference>
<name>A0A813IYS7_POLGL</name>
<dbReference type="InterPro" id="IPR015943">
    <property type="entry name" value="WD40/YVTN_repeat-like_dom_sf"/>
</dbReference>
<dbReference type="PROSITE" id="PS50082">
    <property type="entry name" value="WD_REPEATS_2"/>
    <property type="match status" value="1"/>
</dbReference>
<dbReference type="SMART" id="SM00320">
    <property type="entry name" value="WD40"/>
    <property type="match status" value="2"/>
</dbReference>
<dbReference type="AlphaFoldDB" id="A0A813IYS7"/>
<evidence type="ECO:0000313" key="5">
    <source>
        <dbReference type="EMBL" id="CAE8661669.1"/>
    </source>
</evidence>
<evidence type="ECO:0008006" key="7">
    <source>
        <dbReference type="Google" id="ProtNLM"/>
    </source>
</evidence>
<dbReference type="InterPro" id="IPR051350">
    <property type="entry name" value="WD_repeat-ST_regulator"/>
</dbReference>
<dbReference type="InterPro" id="IPR001680">
    <property type="entry name" value="WD40_rpt"/>
</dbReference>
<dbReference type="Pfam" id="PF00400">
    <property type="entry name" value="WD40"/>
    <property type="match status" value="2"/>
</dbReference>
<evidence type="ECO:0000256" key="4">
    <source>
        <dbReference type="SAM" id="MobiDB-lite"/>
    </source>
</evidence>
<proteinExistence type="predicted"/>
<dbReference type="EMBL" id="CAJNNW010017819">
    <property type="protein sequence ID" value="CAE8661669.1"/>
    <property type="molecule type" value="Genomic_DNA"/>
</dbReference>